<dbReference type="InterPro" id="IPR022698">
    <property type="entry name" value="OrsD"/>
</dbReference>
<accession>A0A3D8T6E3</accession>
<proteinExistence type="predicted"/>
<dbReference type="EMBL" id="PVWQ01000001">
    <property type="protein sequence ID" value="RDW94094.1"/>
    <property type="molecule type" value="Genomic_DNA"/>
</dbReference>
<comment type="caution">
    <text evidence="2">The sequence shown here is derived from an EMBL/GenBank/DDBJ whole genome shotgun (WGS) entry which is preliminary data.</text>
</comment>
<dbReference type="GeneID" id="38111786"/>
<feature type="region of interest" description="Disordered" evidence="1">
    <location>
        <begin position="854"/>
        <end position="910"/>
    </location>
</feature>
<name>A0A3D8T6E3_9EURO</name>
<sequence length="910" mass="103162">MESLIFAFANETRVVVCQKCGIRVRPSQIEKHLKKSEHRLNDEEAATVAAKLFQWPGVPVNDDDIDVPKFLYQPIHPSCRNVCRSVGSLAVHYKSVHNISTPYDKAPYRTVSFQQLFTIFAGSHYIPIIGRTEEIEITHCTSPTLRLEHFLAYATGKLASDDAALKDAMSQRTDGQEQITWMGKTQWDKYLQGVHLPDLLEIVAAPAEDVSKPSERAMRVIWDAVDQLIQQSQMVVQTCGADVQVTATRLSKGEIPLNTCMDNISTRRAVRLWQEIVVCLGRVMNGWRWREAKLEIFFTKAQRAGWKQLWLSAQDEAVVKQANSSMKQHNYFISTIEARCLHFCLELLIQPRKGHNVYEYALPETYTRKLSGLIQVAQSLVVYNAFCMDPSDKGNIFQSQGKATKRSGGAVMAASGSVSDSNPYPCSSSSTVLSPSDADGVEKRSLDFRDSLAWAVNRLTSDQWVWPMDILLDWHTFGSKIGDFQWHGPNTLFYRQVKYTMNELRGLVYRLVRAAKDKLDWAVGGSDAAWPVIPWSKLHEDPMQEIPGWSFLKHGETPWPVDGTTWLSDRLASDPWVHNLVAVDHVIDPTKVIEYFQQMTQFRVLLCIIVHMIVAAPARVPELLVVRHKNTEAGLRWNVFIEDQQVVIVTAYHHGRIAGDEHEIMYHYLPREVGELLVRYLWLVQPFVRLLCLGLAAQRRTEASGITLPEYETSSSSPYLWGNDSERLLQVLRRETGTQFQLPEYSRILMAIKDHFLRAETGFLDNGHMERQEHAAMHLEDPDPGHRSTVELDATHSSHIAGLVYAREVCDGQSEGKKRKRQMLRTSSTNWHQFLGFPSAKLASVLGKRSNAPCEAEENMSQMAGRSGCSESTRTAPSAADTDVDRPDNDLGQQQVDRSDQMPVRRRPRL</sequence>
<keyword evidence="3" id="KW-1185">Reference proteome</keyword>
<organism evidence="2 3">
    <name type="scientific">Aspergillus mulundensis</name>
    <dbReference type="NCBI Taxonomy" id="1810919"/>
    <lineage>
        <taxon>Eukaryota</taxon>
        <taxon>Fungi</taxon>
        <taxon>Dikarya</taxon>
        <taxon>Ascomycota</taxon>
        <taxon>Pezizomycotina</taxon>
        <taxon>Eurotiomycetes</taxon>
        <taxon>Eurotiomycetidae</taxon>
        <taxon>Eurotiales</taxon>
        <taxon>Aspergillaceae</taxon>
        <taxon>Aspergillus</taxon>
        <taxon>Aspergillus subgen. Nidulantes</taxon>
    </lineage>
</organism>
<dbReference type="RefSeq" id="XP_026609277.1">
    <property type="nucleotide sequence ID" value="XM_026743432.1"/>
</dbReference>
<dbReference type="Proteomes" id="UP000256690">
    <property type="component" value="Unassembled WGS sequence"/>
</dbReference>
<evidence type="ECO:0000256" key="1">
    <source>
        <dbReference type="SAM" id="MobiDB-lite"/>
    </source>
</evidence>
<reference evidence="2 3" key="1">
    <citation type="journal article" date="2018" name="IMA Fungus">
        <title>IMA Genome-F 9: Draft genome sequence of Annulohypoxylon stygium, Aspergillus mulundensis, Berkeleyomyces basicola (syn. Thielaviopsis basicola), Ceratocystis smalleyi, two Cercospora beticola strains, Coleophoma cylindrospora, Fusarium fracticaudum, Phialophora cf. hyalina, and Morchella septimelata.</title>
        <authorList>
            <person name="Wingfield B.D."/>
            <person name="Bills G.F."/>
            <person name="Dong Y."/>
            <person name="Huang W."/>
            <person name="Nel W.J."/>
            <person name="Swalarsk-Parry B.S."/>
            <person name="Vaghefi N."/>
            <person name="Wilken P.M."/>
            <person name="An Z."/>
            <person name="de Beer Z.W."/>
            <person name="De Vos L."/>
            <person name="Chen L."/>
            <person name="Duong T.A."/>
            <person name="Gao Y."/>
            <person name="Hammerbacher A."/>
            <person name="Kikkert J.R."/>
            <person name="Li Y."/>
            <person name="Li H."/>
            <person name="Li K."/>
            <person name="Li Q."/>
            <person name="Liu X."/>
            <person name="Ma X."/>
            <person name="Naidoo K."/>
            <person name="Pethybridge S.J."/>
            <person name="Sun J."/>
            <person name="Steenkamp E.T."/>
            <person name="van der Nest M.A."/>
            <person name="van Wyk S."/>
            <person name="Wingfield M.J."/>
            <person name="Xiong C."/>
            <person name="Yue Q."/>
            <person name="Zhang X."/>
        </authorList>
    </citation>
    <scope>NUCLEOTIDE SEQUENCE [LARGE SCALE GENOMIC DNA]</scope>
    <source>
        <strain evidence="2 3">DSM 5745</strain>
    </source>
</reference>
<dbReference type="OrthoDB" id="4505768at2759"/>
<evidence type="ECO:0000313" key="3">
    <source>
        <dbReference type="Proteomes" id="UP000256690"/>
    </source>
</evidence>
<protein>
    <submittedName>
        <fullName evidence="2">Uncharacterized protein</fullName>
    </submittedName>
</protein>
<feature type="compositionally biased region" description="Polar residues" evidence="1">
    <location>
        <begin position="859"/>
        <end position="876"/>
    </location>
</feature>
<gene>
    <name evidence="2" type="ORF">DSM5745_01416</name>
</gene>
<dbReference type="STRING" id="1810919.A0A3D8T6E3"/>
<evidence type="ECO:0000313" key="2">
    <source>
        <dbReference type="EMBL" id="RDW94094.1"/>
    </source>
</evidence>
<dbReference type="AlphaFoldDB" id="A0A3D8T6E3"/>
<dbReference type="Pfam" id="PF12013">
    <property type="entry name" value="OrsD"/>
    <property type="match status" value="1"/>
</dbReference>